<gene>
    <name evidence="2" type="ORF">CDCA_CDCA01G0238</name>
</gene>
<feature type="region of interest" description="Disordered" evidence="1">
    <location>
        <begin position="122"/>
        <end position="141"/>
    </location>
</feature>
<sequence length="229" mass="24602">MQAAAREAGAGFARVGEVWVYPRCGMEGAGDSVPLPLLLGRVMSEALPRAIEGVLVADAAGAAVISCLRGDLDAEPQAGGNAEALFADWWETNAGMVVAFQLVSEQTRRLRDAEVQRIRQYKASAATEHRDPPGVPPASRPMLRQRHEADASCGVAESECGRLEPLYLLSVWGENRVVLQQHLSGGSLLLTVIADRAAVDEDSLCDLGARLDEMLQPLCAAWEETQAKR</sequence>
<dbReference type="AlphaFoldDB" id="A0AAV9IQH1"/>
<keyword evidence="3" id="KW-1185">Reference proteome</keyword>
<comment type="caution">
    <text evidence="2">The sequence shown here is derived from an EMBL/GenBank/DDBJ whole genome shotgun (WGS) entry which is preliminary data.</text>
</comment>
<evidence type="ECO:0000313" key="2">
    <source>
        <dbReference type="EMBL" id="KAK4534213.1"/>
    </source>
</evidence>
<name>A0AAV9IQH1_CYACA</name>
<evidence type="ECO:0000313" key="3">
    <source>
        <dbReference type="Proteomes" id="UP001301350"/>
    </source>
</evidence>
<evidence type="ECO:0000256" key="1">
    <source>
        <dbReference type="SAM" id="MobiDB-lite"/>
    </source>
</evidence>
<protein>
    <submittedName>
        <fullName evidence="2">Uncharacterized protein</fullName>
    </submittedName>
</protein>
<reference evidence="2 3" key="1">
    <citation type="submission" date="2022-07" db="EMBL/GenBank/DDBJ databases">
        <title>Genome-wide signatures of adaptation to extreme environments.</title>
        <authorList>
            <person name="Cho C.H."/>
            <person name="Yoon H.S."/>
        </authorList>
    </citation>
    <scope>NUCLEOTIDE SEQUENCE [LARGE SCALE GENOMIC DNA]</scope>
    <source>
        <strain evidence="2 3">DBV 063 E5</strain>
    </source>
</reference>
<dbReference type="Proteomes" id="UP001301350">
    <property type="component" value="Unassembled WGS sequence"/>
</dbReference>
<proteinExistence type="predicted"/>
<organism evidence="2 3">
    <name type="scientific">Cyanidium caldarium</name>
    <name type="common">Red alga</name>
    <dbReference type="NCBI Taxonomy" id="2771"/>
    <lineage>
        <taxon>Eukaryota</taxon>
        <taxon>Rhodophyta</taxon>
        <taxon>Bangiophyceae</taxon>
        <taxon>Cyanidiales</taxon>
        <taxon>Cyanidiaceae</taxon>
        <taxon>Cyanidium</taxon>
    </lineage>
</organism>
<accession>A0AAV9IQH1</accession>
<dbReference type="EMBL" id="JANCYW010000001">
    <property type="protein sequence ID" value="KAK4534213.1"/>
    <property type="molecule type" value="Genomic_DNA"/>
</dbReference>